<feature type="transmembrane region" description="Helical" evidence="6">
    <location>
        <begin position="95"/>
        <end position="113"/>
    </location>
</feature>
<feature type="transmembrane region" description="Helical" evidence="6">
    <location>
        <begin position="209"/>
        <end position="228"/>
    </location>
</feature>
<keyword evidence="3 6" id="KW-1133">Transmembrane helix</keyword>
<dbReference type="OrthoDB" id="3359595at2759"/>
<sequence>MFLVLSTLLVPTSASVISRSTPPNTEELSDPHVILDHSGNGTVVYSASTGDEIIQGGATDGGGIGGWDTPAIIWVVFCFVVGAPMLLAGFRGRRLSCGAALGLAVDIAAWAAVVNCISDGGVSDTVIVVFVVLLFAVAFFVGLPSIFLPFAPFLLALEGGASIGLRVVLLRDDLLAQGQNAYAANWVIIALCGVLSVLCLSWKSRATTLFACASIGSFLVGLGIDLVVNQQNGLSRGLRYLMDRNASHVMVFWQALLSGYHPPATTVALIVVSLAVIPLFAYAQHRLFPVPFVPEKPRRDTESVCTMETKEDGSEEQSSASSASTRHPPAYLNEAAPRYSNTTRRSSMPGSLSKVDEAGEEEPPLPRKGPAVTVEAVEVEQDITSEESWPKPPGHPVAAPAMTESPYRPSSEGAFMAL</sequence>
<feature type="transmembrane region" description="Helical" evidence="6">
    <location>
        <begin position="125"/>
        <end position="143"/>
    </location>
</feature>
<dbReference type="EMBL" id="JH711579">
    <property type="protein sequence ID" value="EIW80526.1"/>
    <property type="molecule type" value="Genomic_DNA"/>
</dbReference>
<keyword evidence="2 6" id="KW-0812">Transmembrane</keyword>
<feature type="transmembrane region" description="Helical" evidence="6">
    <location>
        <begin position="181"/>
        <end position="202"/>
    </location>
</feature>
<evidence type="ECO:0000313" key="9">
    <source>
        <dbReference type="Proteomes" id="UP000053558"/>
    </source>
</evidence>
<evidence type="ECO:0000256" key="1">
    <source>
        <dbReference type="ARBA" id="ARBA00004141"/>
    </source>
</evidence>
<keyword evidence="9" id="KW-1185">Reference proteome</keyword>
<evidence type="ECO:0000256" key="6">
    <source>
        <dbReference type="SAM" id="Phobius"/>
    </source>
</evidence>
<reference evidence="9" key="1">
    <citation type="journal article" date="2012" name="Science">
        <title>The Paleozoic origin of enzymatic lignin decomposition reconstructed from 31 fungal genomes.</title>
        <authorList>
            <person name="Floudas D."/>
            <person name="Binder M."/>
            <person name="Riley R."/>
            <person name="Barry K."/>
            <person name="Blanchette R.A."/>
            <person name="Henrissat B."/>
            <person name="Martinez A.T."/>
            <person name="Otillar R."/>
            <person name="Spatafora J.W."/>
            <person name="Yadav J.S."/>
            <person name="Aerts A."/>
            <person name="Benoit I."/>
            <person name="Boyd A."/>
            <person name="Carlson A."/>
            <person name="Copeland A."/>
            <person name="Coutinho P.M."/>
            <person name="de Vries R.P."/>
            <person name="Ferreira P."/>
            <person name="Findley K."/>
            <person name="Foster B."/>
            <person name="Gaskell J."/>
            <person name="Glotzer D."/>
            <person name="Gorecki P."/>
            <person name="Heitman J."/>
            <person name="Hesse C."/>
            <person name="Hori C."/>
            <person name="Igarashi K."/>
            <person name="Jurgens J.A."/>
            <person name="Kallen N."/>
            <person name="Kersten P."/>
            <person name="Kohler A."/>
            <person name="Kuees U."/>
            <person name="Kumar T.K.A."/>
            <person name="Kuo A."/>
            <person name="LaButti K."/>
            <person name="Larrondo L.F."/>
            <person name="Lindquist E."/>
            <person name="Ling A."/>
            <person name="Lombard V."/>
            <person name="Lucas S."/>
            <person name="Lundell T."/>
            <person name="Martin R."/>
            <person name="McLaughlin D.J."/>
            <person name="Morgenstern I."/>
            <person name="Morin E."/>
            <person name="Murat C."/>
            <person name="Nagy L.G."/>
            <person name="Nolan M."/>
            <person name="Ohm R.A."/>
            <person name="Patyshakuliyeva A."/>
            <person name="Rokas A."/>
            <person name="Ruiz-Duenas F.J."/>
            <person name="Sabat G."/>
            <person name="Salamov A."/>
            <person name="Samejima M."/>
            <person name="Schmutz J."/>
            <person name="Slot J.C."/>
            <person name="St John F."/>
            <person name="Stenlid J."/>
            <person name="Sun H."/>
            <person name="Sun S."/>
            <person name="Syed K."/>
            <person name="Tsang A."/>
            <person name="Wiebenga A."/>
            <person name="Young D."/>
            <person name="Pisabarro A."/>
            <person name="Eastwood D.C."/>
            <person name="Martin F."/>
            <person name="Cullen D."/>
            <person name="Grigoriev I.V."/>
            <person name="Hibbett D.S."/>
        </authorList>
    </citation>
    <scope>NUCLEOTIDE SEQUENCE [LARGE SCALE GENOMIC DNA]</scope>
    <source>
        <strain evidence="9">RWD-64-598 SS2</strain>
    </source>
</reference>
<evidence type="ECO:0000259" key="7">
    <source>
        <dbReference type="Pfam" id="PF13886"/>
    </source>
</evidence>
<feature type="transmembrane region" description="Helical" evidence="6">
    <location>
        <begin position="71"/>
        <end position="88"/>
    </location>
</feature>
<feature type="transmembrane region" description="Helical" evidence="6">
    <location>
        <begin position="150"/>
        <end position="169"/>
    </location>
</feature>
<evidence type="ECO:0000313" key="8">
    <source>
        <dbReference type="EMBL" id="EIW80526.1"/>
    </source>
</evidence>
<comment type="caution">
    <text evidence="8">The sequence shown here is derived from an EMBL/GenBank/DDBJ whole genome shotgun (WGS) entry which is preliminary data.</text>
</comment>
<dbReference type="Proteomes" id="UP000053558">
    <property type="component" value="Unassembled WGS sequence"/>
</dbReference>
<dbReference type="RefSeq" id="XP_007769066.1">
    <property type="nucleotide sequence ID" value="XM_007770876.1"/>
</dbReference>
<feature type="compositionally biased region" description="Polar residues" evidence="5">
    <location>
        <begin position="339"/>
        <end position="350"/>
    </location>
</feature>
<dbReference type="InterPro" id="IPR025256">
    <property type="entry name" value="TM7S3/TM198-like_dom"/>
</dbReference>
<evidence type="ECO:0000256" key="5">
    <source>
        <dbReference type="SAM" id="MobiDB-lite"/>
    </source>
</evidence>
<feature type="compositionally biased region" description="Basic and acidic residues" evidence="5">
    <location>
        <begin position="297"/>
        <end position="312"/>
    </location>
</feature>
<dbReference type="GO" id="GO:0016020">
    <property type="term" value="C:membrane"/>
    <property type="evidence" value="ECO:0007669"/>
    <property type="project" value="UniProtKB-SubCell"/>
</dbReference>
<name>A0A5M3MNB2_CONPW</name>
<comment type="subcellular location">
    <subcellularLocation>
        <location evidence="1">Membrane</location>
        <topology evidence="1">Multi-pass membrane protein</topology>
    </subcellularLocation>
</comment>
<feature type="transmembrane region" description="Helical" evidence="6">
    <location>
        <begin position="260"/>
        <end position="282"/>
    </location>
</feature>
<dbReference type="GeneID" id="19207898"/>
<feature type="region of interest" description="Disordered" evidence="5">
    <location>
        <begin position="297"/>
        <end position="418"/>
    </location>
</feature>
<evidence type="ECO:0000256" key="4">
    <source>
        <dbReference type="ARBA" id="ARBA00023136"/>
    </source>
</evidence>
<accession>A0A5M3MNB2</accession>
<dbReference type="Pfam" id="PF13886">
    <property type="entry name" value="TM7S3_TM198"/>
    <property type="match status" value="1"/>
</dbReference>
<keyword evidence="4 6" id="KW-0472">Membrane</keyword>
<dbReference type="OMA" id="RPESWIL"/>
<evidence type="ECO:0000256" key="2">
    <source>
        <dbReference type="ARBA" id="ARBA00022692"/>
    </source>
</evidence>
<evidence type="ECO:0000256" key="3">
    <source>
        <dbReference type="ARBA" id="ARBA00022989"/>
    </source>
</evidence>
<protein>
    <recommendedName>
        <fullName evidence="7">TM7S3/TM198-like domain-containing protein</fullName>
    </recommendedName>
</protein>
<organism evidence="8 9">
    <name type="scientific">Coniophora puteana (strain RWD-64-598)</name>
    <name type="common">Brown rot fungus</name>
    <dbReference type="NCBI Taxonomy" id="741705"/>
    <lineage>
        <taxon>Eukaryota</taxon>
        <taxon>Fungi</taxon>
        <taxon>Dikarya</taxon>
        <taxon>Basidiomycota</taxon>
        <taxon>Agaricomycotina</taxon>
        <taxon>Agaricomycetes</taxon>
        <taxon>Agaricomycetidae</taxon>
        <taxon>Boletales</taxon>
        <taxon>Coniophorineae</taxon>
        <taxon>Coniophoraceae</taxon>
        <taxon>Coniophora</taxon>
    </lineage>
</organism>
<proteinExistence type="predicted"/>
<dbReference type="AlphaFoldDB" id="A0A5M3MNB2"/>
<feature type="domain" description="TM7S3/TM198-like" evidence="7">
    <location>
        <begin position="76"/>
        <end position="280"/>
    </location>
</feature>
<gene>
    <name evidence="8" type="ORF">CONPUDRAFT_57705</name>
</gene>
<dbReference type="KEGG" id="cput:CONPUDRAFT_57705"/>